<dbReference type="AlphaFoldDB" id="A0ABD3MWW5"/>
<organism evidence="2 3">
    <name type="scientific">Stephanodiscus triporus</name>
    <dbReference type="NCBI Taxonomy" id="2934178"/>
    <lineage>
        <taxon>Eukaryota</taxon>
        <taxon>Sar</taxon>
        <taxon>Stramenopiles</taxon>
        <taxon>Ochrophyta</taxon>
        <taxon>Bacillariophyta</taxon>
        <taxon>Coscinodiscophyceae</taxon>
        <taxon>Thalassiosirophycidae</taxon>
        <taxon>Stephanodiscales</taxon>
        <taxon>Stephanodiscaceae</taxon>
        <taxon>Stephanodiscus</taxon>
    </lineage>
</organism>
<keyword evidence="3" id="KW-1185">Reference proteome</keyword>
<feature type="compositionally biased region" description="Acidic residues" evidence="1">
    <location>
        <begin position="48"/>
        <end position="66"/>
    </location>
</feature>
<evidence type="ECO:0000256" key="1">
    <source>
        <dbReference type="SAM" id="MobiDB-lite"/>
    </source>
</evidence>
<dbReference type="EMBL" id="JALLAZ020001679">
    <property type="protein sequence ID" value="KAL3768400.1"/>
    <property type="molecule type" value="Genomic_DNA"/>
</dbReference>
<comment type="caution">
    <text evidence="2">The sequence shown here is derived from an EMBL/GenBank/DDBJ whole genome shotgun (WGS) entry which is preliminary data.</text>
</comment>
<evidence type="ECO:0000313" key="3">
    <source>
        <dbReference type="Proteomes" id="UP001530315"/>
    </source>
</evidence>
<proteinExistence type="predicted"/>
<feature type="compositionally biased region" description="Low complexity" evidence="1">
    <location>
        <begin position="27"/>
        <end position="36"/>
    </location>
</feature>
<feature type="region of interest" description="Disordered" evidence="1">
    <location>
        <begin position="107"/>
        <end position="126"/>
    </location>
</feature>
<feature type="region of interest" description="Disordered" evidence="1">
    <location>
        <begin position="27"/>
        <end position="66"/>
    </location>
</feature>
<gene>
    <name evidence="2" type="ORF">ACHAW5_000767</name>
</gene>
<feature type="region of interest" description="Disordered" evidence="1">
    <location>
        <begin position="221"/>
        <end position="265"/>
    </location>
</feature>
<name>A0ABD3MWW5_9STRA</name>
<feature type="compositionally biased region" description="Basic and acidic residues" evidence="1">
    <location>
        <begin position="313"/>
        <end position="324"/>
    </location>
</feature>
<accession>A0ABD3MWW5</accession>
<sequence>MAITASAEGSQSSRLAVAVGADAVVVVPPPATVDGGTSLGSRRRRREDDDDDDDDDDDNGDNDDGDNDAFLLSMTFASGKSGCVCLDCGDDPLPRSLRDAVNAHNERRGLAAADGPGGSRTTTTTTTTKRQYRKLVKREMGFDLWRLGLPVDVDDPIVEYRNNHRMMFVERLDEASSVLSVGEGIIGSAAEERSRRRLDWREGSSYLLARSDGMACGWIHKRGGGGGGDNVRGERRNDYGEADEGGGSATPNDDDDGGPTTTDVDDVVLYSLKVSAETLRGMEDAVPEGASTWVRRSRELFLGRLAGERTDDALRRRRPRNSDDRVEEDGGGDDSRDDRTIAPPEGIVLTDDETLTMRLVIDLAR</sequence>
<feature type="region of interest" description="Disordered" evidence="1">
    <location>
        <begin position="313"/>
        <end position="347"/>
    </location>
</feature>
<reference evidence="2 3" key="1">
    <citation type="submission" date="2024-10" db="EMBL/GenBank/DDBJ databases">
        <title>Updated reference genomes for cyclostephanoid diatoms.</title>
        <authorList>
            <person name="Roberts W.R."/>
            <person name="Alverson A.J."/>
        </authorList>
    </citation>
    <scope>NUCLEOTIDE SEQUENCE [LARGE SCALE GENOMIC DNA]</scope>
    <source>
        <strain evidence="2 3">AJA276-08</strain>
    </source>
</reference>
<evidence type="ECO:0000313" key="2">
    <source>
        <dbReference type="EMBL" id="KAL3768400.1"/>
    </source>
</evidence>
<protein>
    <submittedName>
        <fullName evidence="2">Uncharacterized protein</fullName>
    </submittedName>
</protein>
<dbReference type="Proteomes" id="UP001530315">
    <property type="component" value="Unassembled WGS sequence"/>
</dbReference>